<dbReference type="PANTHER" id="PTHR43716:SF2">
    <property type="entry name" value="BLL6224 PROTEIN"/>
    <property type="match status" value="1"/>
</dbReference>
<dbReference type="SUPFAM" id="SSF55103">
    <property type="entry name" value="FAD-linked oxidases, C-terminal domain"/>
    <property type="match status" value="1"/>
</dbReference>
<name>A0ABU3N6S2_9SPHN</name>
<dbReference type="InterPro" id="IPR004113">
    <property type="entry name" value="FAD-bd_oxidored_4_C"/>
</dbReference>
<accession>A0ABU3N6S2</accession>
<dbReference type="SUPFAM" id="SSF56176">
    <property type="entry name" value="FAD-binding/transporter-associated domain-like"/>
    <property type="match status" value="1"/>
</dbReference>
<evidence type="ECO:0000256" key="2">
    <source>
        <dbReference type="ARBA" id="ARBA00022630"/>
    </source>
</evidence>
<comment type="caution">
    <text evidence="5">The sequence shown here is derived from an EMBL/GenBank/DDBJ whole genome shotgun (WGS) entry which is preliminary data.</text>
</comment>
<comment type="similarity">
    <text evidence="1">Belongs to the FAD-binding oxidoreductase/transferase type 4 family.</text>
</comment>
<feature type="domain" description="FAD-binding PCMH-type" evidence="4">
    <location>
        <begin position="39"/>
        <end position="220"/>
    </location>
</feature>
<dbReference type="InterPro" id="IPR006094">
    <property type="entry name" value="Oxid_FAD_bind_N"/>
</dbReference>
<gene>
    <name evidence="5" type="ORF">MZO42_14735</name>
</gene>
<dbReference type="InterPro" id="IPR016171">
    <property type="entry name" value="Vanillyl_alc_oxidase_C-sub2"/>
</dbReference>
<dbReference type="Pfam" id="PF02913">
    <property type="entry name" value="FAD-oxidase_C"/>
    <property type="match status" value="1"/>
</dbReference>
<protein>
    <submittedName>
        <fullName evidence="5">FAD-binding oxidoreductase</fullName>
    </submittedName>
</protein>
<reference evidence="5" key="1">
    <citation type="submission" date="2022-04" db="EMBL/GenBank/DDBJ databases">
        <title>Tomato heritable bacteria conferring resistance against bacterial wilt.</title>
        <authorList>
            <person name="Yin J."/>
        </authorList>
    </citation>
    <scope>NUCLEOTIDE SEQUENCE</scope>
    <source>
        <strain evidence="5">Cra20</strain>
    </source>
</reference>
<keyword evidence="2" id="KW-0285">Flavoprotein</keyword>
<sequence>MTPAQNQLVETVRQHFGPKVVTTDADTIAPWLTDWRGRYHGTAPALLSPGSTEEVAAIVALASEAGVPLVPQGGNSGMVGGATPPADGSALLLSLRRMNRIRSLSAESNLAVAEAGVILADLRAAAEAAGRRFPLDLGARGSATIGGLVSTNAGGTQVLRFGTMRSLVAGVEAVLPDGSIHNGVAALKKDNRGYDLNQLLIGAEGTLGIVTAATLRLVPGAVSRAVAWVGLESPARALELLRMLEARTGAVESFEILPEKTLALVLRHIPGTRRPLATPHPWHVLIEAVATDPAAEPPAALLERLLAPALEDGLAGDAVIAASEAQAEDFWRIRHSISEAERAGGPALQHDISVPVDDMPRFMVEGGAEAEARFPGTEAVAYGHLGDGNVHFHVRAPAGVDPARWYAEDGPGISAHVHDMVVAAGGSISAEHGIGQMKRAELERLSAPSRMTVLRAIKAGLDPKGILNPGKLVTLAPDAARP</sequence>
<dbReference type="Gene3D" id="1.10.45.10">
    <property type="entry name" value="Vanillyl-alcohol Oxidase, Chain A, domain 4"/>
    <property type="match status" value="1"/>
</dbReference>
<dbReference type="InterPro" id="IPR016167">
    <property type="entry name" value="FAD-bd_PCMH_sub1"/>
</dbReference>
<dbReference type="Gene3D" id="3.30.43.10">
    <property type="entry name" value="Uridine Diphospho-n-acetylenolpyruvylglucosamine Reductase, domain 2"/>
    <property type="match status" value="1"/>
</dbReference>
<dbReference type="PANTHER" id="PTHR43716">
    <property type="entry name" value="D-2-HYDROXYGLUTARATE DEHYDROGENASE, MITOCHONDRIAL"/>
    <property type="match status" value="1"/>
</dbReference>
<dbReference type="Gene3D" id="3.30.465.10">
    <property type="match status" value="1"/>
</dbReference>
<dbReference type="InterPro" id="IPR016166">
    <property type="entry name" value="FAD-bd_PCMH"/>
</dbReference>
<dbReference type="EMBL" id="JALMLT010000003">
    <property type="protein sequence ID" value="MDT8759956.1"/>
    <property type="molecule type" value="Genomic_DNA"/>
</dbReference>
<dbReference type="InterPro" id="IPR016169">
    <property type="entry name" value="FAD-bd_PCMH_sub2"/>
</dbReference>
<dbReference type="InterPro" id="IPR016164">
    <property type="entry name" value="FAD-linked_Oxase-like_C"/>
</dbReference>
<dbReference type="InterPro" id="IPR051264">
    <property type="entry name" value="FAD-oxidored/transferase_4"/>
</dbReference>
<dbReference type="Pfam" id="PF01565">
    <property type="entry name" value="FAD_binding_4"/>
    <property type="match status" value="1"/>
</dbReference>
<evidence type="ECO:0000313" key="5">
    <source>
        <dbReference type="EMBL" id="MDT8759956.1"/>
    </source>
</evidence>
<organism evidence="5">
    <name type="scientific">Sphingomonas psychrotolerans</name>
    <dbReference type="NCBI Taxonomy" id="1327635"/>
    <lineage>
        <taxon>Bacteria</taxon>
        <taxon>Pseudomonadati</taxon>
        <taxon>Pseudomonadota</taxon>
        <taxon>Alphaproteobacteria</taxon>
        <taxon>Sphingomonadales</taxon>
        <taxon>Sphingomonadaceae</taxon>
        <taxon>Sphingomonas</taxon>
    </lineage>
</organism>
<evidence type="ECO:0000259" key="4">
    <source>
        <dbReference type="PROSITE" id="PS51387"/>
    </source>
</evidence>
<keyword evidence="3" id="KW-0274">FAD</keyword>
<dbReference type="InterPro" id="IPR036318">
    <property type="entry name" value="FAD-bd_PCMH-like_sf"/>
</dbReference>
<dbReference type="PROSITE" id="PS51387">
    <property type="entry name" value="FAD_PCMH"/>
    <property type="match status" value="1"/>
</dbReference>
<evidence type="ECO:0000256" key="1">
    <source>
        <dbReference type="ARBA" id="ARBA00008000"/>
    </source>
</evidence>
<proteinExistence type="inferred from homology"/>
<dbReference type="Gene3D" id="3.30.70.2740">
    <property type="match status" value="1"/>
</dbReference>
<dbReference type="Gene3D" id="3.30.70.2190">
    <property type="match status" value="1"/>
</dbReference>
<evidence type="ECO:0000256" key="3">
    <source>
        <dbReference type="ARBA" id="ARBA00022827"/>
    </source>
</evidence>